<name>A0A1M4N473_9RHOB</name>
<dbReference type="EMBL" id="FMJB01000050">
    <property type="protein sequence ID" value="SCM67876.1"/>
    <property type="molecule type" value="Genomic_DNA"/>
</dbReference>
<dbReference type="CDD" id="cd06259">
    <property type="entry name" value="YdcF-like"/>
    <property type="match status" value="1"/>
</dbReference>
<evidence type="ECO:0000313" key="3">
    <source>
        <dbReference type="Proteomes" id="UP000184085"/>
    </source>
</evidence>
<sequence length="216" mass="22915">MLRRLFSLFTYCALIGLGVALGSALLSRDCFALDGSTRYDTIVVLSGSLGDHGVLGPDTAMRTDAAIDLFERGLAPHLHMTGGVSDNRVHTAAAIQMAARAEAAGVPASAITIEDNSRSTLQNARNSARFIQDSKDVLLVSDGYHLWRAALSFAWAGVPVEGVCKSSTLRPDGVEMSARLVVREALAFWFNLGRATVWSAADLIGATPQLGGAFLH</sequence>
<dbReference type="InterPro" id="IPR014729">
    <property type="entry name" value="Rossmann-like_a/b/a_fold"/>
</dbReference>
<accession>A0A1M4N473</accession>
<keyword evidence="3" id="KW-1185">Reference proteome</keyword>
<dbReference type="PANTHER" id="PTHR30336">
    <property type="entry name" value="INNER MEMBRANE PROTEIN, PROBABLE PERMEASE"/>
    <property type="match status" value="1"/>
</dbReference>
<proteinExistence type="predicted"/>
<dbReference type="PANTHER" id="PTHR30336:SF20">
    <property type="entry name" value="DUF218 DOMAIN-CONTAINING PROTEIN"/>
    <property type="match status" value="1"/>
</dbReference>
<reference evidence="3" key="1">
    <citation type="submission" date="2016-09" db="EMBL/GenBank/DDBJ databases">
        <authorList>
            <person name="Wibberg D."/>
        </authorList>
    </citation>
    <scope>NUCLEOTIDE SEQUENCE [LARGE SCALE GENOMIC DNA]</scope>
</reference>
<protein>
    <recommendedName>
        <fullName evidence="1">DUF218 domain-containing protein</fullName>
    </recommendedName>
</protein>
<dbReference type="InterPro" id="IPR003848">
    <property type="entry name" value="DUF218"/>
</dbReference>
<feature type="domain" description="DUF218" evidence="1">
    <location>
        <begin position="40"/>
        <end position="186"/>
    </location>
</feature>
<dbReference type="GO" id="GO:0005886">
    <property type="term" value="C:plasma membrane"/>
    <property type="evidence" value="ECO:0007669"/>
    <property type="project" value="TreeGrafter"/>
</dbReference>
<dbReference type="RefSeq" id="WP_072706517.1">
    <property type="nucleotide sequence ID" value="NZ_FMJB01000050.1"/>
</dbReference>
<dbReference type="Proteomes" id="UP000184085">
    <property type="component" value="Unassembled WGS sequence"/>
</dbReference>
<dbReference type="InterPro" id="IPR051599">
    <property type="entry name" value="Cell_Envelope_Assoc"/>
</dbReference>
<organism evidence="2 3">
    <name type="scientific">Donghicola eburneus</name>
    <dbReference type="NCBI Taxonomy" id="393278"/>
    <lineage>
        <taxon>Bacteria</taxon>
        <taxon>Pseudomonadati</taxon>
        <taxon>Pseudomonadota</taxon>
        <taxon>Alphaproteobacteria</taxon>
        <taxon>Rhodobacterales</taxon>
        <taxon>Roseobacteraceae</taxon>
        <taxon>Donghicola</taxon>
    </lineage>
</organism>
<evidence type="ECO:0000313" key="2">
    <source>
        <dbReference type="EMBL" id="SCM67876.1"/>
    </source>
</evidence>
<dbReference type="AlphaFoldDB" id="A0A1M4N473"/>
<dbReference type="Pfam" id="PF02698">
    <property type="entry name" value="DUF218"/>
    <property type="match status" value="1"/>
</dbReference>
<gene>
    <name evidence="2" type="ORF">KARMA_2082</name>
</gene>
<evidence type="ECO:0000259" key="1">
    <source>
        <dbReference type="Pfam" id="PF02698"/>
    </source>
</evidence>
<dbReference type="Gene3D" id="3.40.50.620">
    <property type="entry name" value="HUPs"/>
    <property type="match status" value="1"/>
</dbReference>